<gene>
    <name evidence="3" type="ORF">DARMORV10_C03P39740.1</name>
</gene>
<keyword evidence="1" id="KW-0175">Coiled coil</keyword>
<evidence type="ECO:0000313" key="3">
    <source>
        <dbReference type="EMBL" id="CAF1703099.1"/>
    </source>
</evidence>
<evidence type="ECO:0000256" key="2">
    <source>
        <dbReference type="SAM" id="SignalP"/>
    </source>
</evidence>
<sequence length="182" mass="20184">MAKISFVLLVVALIVFLYVSEAHRSINSNELVLENNLNKAKGLIEEDLKKKEKNIKKLETDVSILSKSEIILKDLEEAYKNVFWLQVWCVLMAGFLIQEGTETMLLQGSIFVHRLNTFKHMLKEGAVYKLMNKTGVSDTTLIDFQEGGDNNLGDDTPGASCVSCICSKNHKLSATDQATGSG</sequence>
<dbReference type="EMBL" id="HG994367">
    <property type="protein sequence ID" value="CAF1703099.1"/>
    <property type="molecule type" value="Genomic_DNA"/>
</dbReference>
<protein>
    <submittedName>
        <fullName evidence="3">(rape) hypothetical protein</fullName>
    </submittedName>
</protein>
<evidence type="ECO:0000256" key="1">
    <source>
        <dbReference type="SAM" id="Coils"/>
    </source>
</evidence>
<dbReference type="Proteomes" id="UP001295469">
    <property type="component" value="Chromosome C03"/>
</dbReference>
<feature type="signal peptide" evidence="2">
    <location>
        <begin position="1"/>
        <end position="22"/>
    </location>
</feature>
<dbReference type="AlphaFoldDB" id="A0A816I991"/>
<feature type="non-terminal residue" evidence="3">
    <location>
        <position position="182"/>
    </location>
</feature>
<reference evidence="3" key="1">
    <citation type="submission" date="2021-01" db="EMBL/GenBank/DDBJ databases">
        <authorList>
            <consortium name="Genoscope - CEA"/>
            <person name="William W."/>
        </authorList>
    </citation>
    <scope>NUCLEOTIDE SEQUENCE</scope>
</reference>
<name>A0A816I991_BRANA</name>
<feature type="chain" id="PRO_5032944028" evidence="2">
    <location>
        <begin position="23"/>
        <end position="182"/>
    </location>
</feature>
<organism evidence="3">
    <name type="scientific">Brassica napus</name>
    <name type="common">Rape</name>
    <dbReference type="NCBI Taxonomy" id="3708"/>
    <lineage>
        <taxon>Eukaryota</taxon>
        <taxon>Viridiplantae</taxon>
        <taxon>Streptophyta</taxon>
        <taxon>Embryophyta</taxon>
        <taxon>Tracheophyta</taxon>
        <taxon>Spermatophyta</taxon>
        <taxon>Magnoliopsida</taxon>
        <taxon>eudicotyledons</taxon>
        <taxon>Gunneridae</taxon>
        <taxon>Pentapetalae</taxon>
        <taxon>rosids</taxon>
        <taxon>malvids</taxon>
        <taxon>Brassicales</taxon>
        <taxon>Brassicaceae</taxon>
        <taxon>Brassiceae</taxon>
        <taxon>Brassica</taxon>
    </lineage>
</organism>
<keyword evidence="2" id="KW-0732">Signal</keyword>
<feature type="coiled-coil region" evidence="1">
    <location>
        <begin position="41"/>
        <end position="68"/>
    </location>
</feature>
<accession>A0A816I991</accession>
<proteinExistence type="predicted"/>